<protein>
    <submittedName>
        <fullName evidence="2">Retrovirus-related Pol polyprotein from transposon RE1</fullName>
    </submittedName>
</protein>
<sequence>MVCKLKKSLYGLKQSPHAWFERFSKVIKSRGYSQGQTDHTLLVKHSSNKRVTILVVYVDDIILIGDDFNEMEEIKRLMAMAFEVKDLRTMKYFLGMEVARSKKGISISQKKYPMDLLDETGMLSCKPIETPIEQGGKGKSFDEDSVDKGRYQRLVGKLIYLSHTRPDIAFAVSQEKPGERTFFGKNEDRMVEVFTDPDWAGSVIDRKSTSGYCTQLWGNLVTWRSEKQSVVARRSAEAEYRAMAHGICEAIWIKQLLEELKISYEFPMQLYCDNKATICIAHNPVRHDRTKHVEVDRHFITEKLEKEVISIKCIPIVQQVADIFTKGLPRPTFDFLTSKLGFIDIYSQA</sequence>
<evidence type="ECO:0000313" key="3">
    <source>
        <dbReference type="Proteomes" id="UP000288805"/>
    </source>
</evidence>
<evidence type="ECO:0000259" key="1">
    <source>
        <dbReference type="Pfam" id="PF07727"/>
    </source>
</evidence>
<accession>A0A438BTR9</accession>
<comment type="caution">
    <text evidence="2">The sequence shown here is derived from an EMBL/GenBank/DDBJ whole genome shotgun (WGS) entry which is preliminary data.</text>
</comment>
<name>A0A438BTR9_VITVI</name>
<dbReference type="Proteomes" id="UP000288805">
    <property type="component" value="Unassembled WGS sequence"/>
</dbReference>
<evidence type="ECO:0000313" key="2">
    <source>
        <dbReference type="EMBL" id="RVW14363.1"/>
    </source>
</evidence>
<dbReference type="EMBL" id="QGNW01002621">
    <property type="protein sequence ID" value="RVW14363.1"/>
    <property type="molecule type" value="Genomic_DNA"/>
</dbReference>
<dbReference type="PANTHER" id="PTHR11439:SF440">
    <property type="entry name" value="INTEGRASE CATALYTIC DOMAIN-CONTAINING PROTEIN"/>
    <property type="match status" value="1"/>
</dbReference>
<proteinExistence type="predicted"/>
<feature type="domain" description="Reverse transcriptase Ty1/copia-type" evidence="1">
    <location>
        <begin position="2"/>
        <end position="133"/>
    </location>
</feature>
<dbReference type="CDD" id="cd09272">
    <property type="entry name" value="RNase_HI_RT_Ty1"/>
    <property type="match status" value="1"/>
</dbReference>
<reference evidence="2 3" key="1">
    <citation type="journal article" date="2018" name="PLoS Genet.">
        <title>Population sequencing reveals clonal diversity and ancestral inbreeding in the grapevine cultivar Chardonnay.</title>
        <authorList>
            <person name="Roach M.J."/>
            <person name="Johnson D.L."/>
            <person name="Bohlmann J."/>
            <person name="van Vuuren H.J."/>
            <person name="Jones S.J."/>
            <person name="Pretorius I.S."/>
            <person name="Schmidt S.A."/>
            <person name="Borneman A.R."/>
        </authorList>
    </citation>
    <scope>NUCLEOTIDE SEQUENCE [LARGE SCALE GENOMIC DNA]</scope>
    <source>
        <strain evidence="3">cv. Chardonnay</strain>
        <tissue evidence="2">Leaf</tissue>
    </source>
</reference>
<organism evidence="2 3">
    <name type="scientific">Vitis vinifera</name>
    <name type="common">Grape</name>
    <dbReference type="NCBI Taxonomy" id="29760"/>
    <lineage>
        <taxon>Eukaryota</taxon>
        <taxon>Viridiplantae</taxon>
        <taxon>Streptophyta</taxon>
        <taxon>Embryophyta</taxon>
        <taxon>Tracheophyta</taxon>
        <taxon>Spermatophyta</taxon>
        <taxon>Magnoliopsida</taxon>
        <taxon>eudicotyledons</taxon>
        <taxon>Gunneridae</taxon>
        <taxon>Pentapetalae</taxon>
        <taxon>rosids</taxon>
        <taxon>Vitales</taxon>
        <taxon>Vitaceae</taxon>
        <taxon>Viteae</taxon>
        <taxon>Vitis</taxon>
    </lineage>
</organism>
<dbReference type="InterPro" id="IPR043502">
    <property type="entry name" value="DNA/RNA_pol_sf"/>
</dbReference>
<dbReference type="InterPro" id="IPR013103">
    <property type="entry name" value="RVT_2"/>
</dbReference>
<dbReference type="PANTHER" id="PTHR11439">
    <property type="entry name" value="GAG-POL-RELATED RETROTRANSPOSON"/>
    <property type="match status" value="1"/>
</dbReference>
<dbReference type="AlphaFoldDB" id="A0A438BTR9"/>
<dbReference type="SUPFAM" id="SSF56672">
    <property type="entry name" value="DNA/RNA polymerases"/>
    <property type="match status" value="1"/>
</dbReference>
<gene>
    <name evidence="2" type="primary">RE1_3547</name>
    <name evidence="2" type="ORF">CK203_097429</name>
</gene>
<dbReference type="Pfam" id="PF07727">
    <property type="entry name" value="RVT_2"/>
    <property type="match status" value="1"/>
</dbReference>